<evidence type="ECO:0008006" key="4">
    <source>
        <dbReference type="Google" id="ProtNLM"/>
    </source>
</evidence>
<gene>
    <name evidence="2" type="ORF">GGQ74_000243</name>
</gene>
<dbReference type="EMBL" id="JAATJA010000001">
    <property type="protein sequence ID" value="NJB66603.1"/>
    <property type="molecule type" value="Genomic_DNA"/>
</dbReference>
<dbReference type="PANTHER" id="PTHR35983">
    <property type="entry name" value="UPF0166 PROTEIN TM_0021"/>
    <property type="match status" value="1"/>
</dbReference>
<sequence length="113" mass="12805">MKLPLDAERLRIYTGENDRYQGRPVHEVIVEEARREGMAGATTLRGILGFGANSRVHTSKILRLSEDLPVVTEIVDAPERIEAFLPRLDAMIQEGLVVREKVQVLVYRHNEGK</sequence>
<evidence type="ECO:0000256" key="1">
    <source>
        <dbReference type="ARBA" id="ARBA00010554"/>
    </source>
</evidence>
<comment type="caution">
    <text evidence="2">The sequence shown here is derived from an EMBL/GenBank/DDBJ whole genome shotgun (WGS) entry which is preliminary data.</text>
</comment>
<dbReference type="AlphaFoldDB" id="A0A846QK95"/>
<dbReference type="InterPro" id="IPR011322">
    <property type="entry name" value="N-reg_PII-like_a/b"/>
</dbReference>
<dbReference type="InterPro" id="IPR003793">
    <property type="entry name" value="UPF0166"/>
</dbReference>
<evidence type="ECO:0000313" key="2">
    <source>
        <dbReference type="EMBL" id="NJB66603.1"/>
    </source>
</evidence>
<protein>
    <recommendedName>
        <fullName evidence="4">DUF190 domain-containing protein</fullName>
    </recommendedName>
</protein>
<accession>A0A846QK95</accession>
<reference evidence="2 3" key="1">
    <citation type="submission" date="2020-03" db="EMBL/GenBank/DDBJ databases">
        <title>Genomic Encyclopedia of Type Strains, Phase IV (KMG-IV): sequencing the most valuable type-strain genomes for metagenomic binning, comparative biology and taxonomic classification.</title>
        <authorList>
            <person name="Goeker M."/>
        </authorList>
    </citation>
    <scope>NUCLEOTIDE SEQUENCE [LARGE SCALE GENOMIC DNA]</scope>
    <source>
        <strain evidence="2 3">DSM 24233</strain>
    </source>
</reference>
<dbReference type="Pfam" id="PF02641">
    <property type="entry name" value="DUF190"/>
    <property type="match status" value="1"/>
</dbReference>
<name>A0A846QK95_9BACT</name>
<dbReference type="Gene3D" id="3.30.70.120">
    <property type="match status" value="1"/>
</dbReference>
<organism evidence="2 3">
    <name type="scientific">Desulfobaculum xiamenense</name>
    <dbReference type="NCBI Taxonomy" id="995050"/>
    <lineage>
        <taxon>Bacteria</taxon>
        <taxon>Pseudomonadati</taxon>
        <taxon>Thermodesulfobacteriota</taxon>
        <taxon>Desulfovibrionia</taxon>
        <taxon>Desulfovibrionales</taxon>
        <taxon>Desulfovibrionaceae</taxon>
        <taxon>Desulfobaculum</taxon>
    </lineage>
</organism>
<dbReference type="RefSeq" id="WP_167939728.1">
    <property type="nucleotide sequence ID" value="NZ_JAATJA010000001.1"/>
</dbReference>
<dbReference type="Proteomes" id="UP000580856">
    <property type="component" value="Unassembled WGS sequence"/>
</dbReference>
<dbReference type="SUPFAM" id="SSF54913">
    <property type="entry name" value="GlnB-like"/>
    <property type="match status" value="1"/>
</dbReference>
<dbReference type="PANTHER" id="PTHR35983:SF1">
    <property type="entry name" value="UPF0166 PROTEIN TM_0021"/>
    <property type="match status" value="1"/>
</dbReference>
<dbReference type="InterPro" id="IPR015867">
    <property type="entry name" value="N-reg_PII/ATP_PRibTrfase_C"/>
</dbReference>
<comment type="similarity">
    <text evidence="1">Belongs to the UPF0166 family.</text>
</comment>
<evidence type="ECO:0000313" key="3">
    <source>
        <dbReference type="Proteomes" id="UP000580856"/>
    </source>
</evidence>
<keyword evidence="3" id="KW-1185">Reference proteome</keyword>
<proteinExistence type="inferred from homology"/>